<name>A0AAV4DU94_9GAST</name>
<keyword evidence="2" id="KW-1185">Reference proteome</keyword>
<evidence type="ECO:0000313" key="2">
    <source>
        <dbReference type="Proteomes" id="UP000735302"/>
    </source>
</evidence>
<dbReference type="Proteomes" id="UP000735302">
    <property type="component" value="Unassembled WGS sequence"/>
</dbReference>
<sequence length="97" mass="10775">MEEAKLKPRERWHARVPIVGHTFVFHLRSAIDFVTGLALIALLKMFPFLPSPYPPHTFYPGKSTHAHLSASPCVAHLPTLALDCCRGSEPAKLLCES</sequence>
<comment type="caution">
    <text evidence="1">The sequence shown here is derived from an EMBL/GenBank/DDBJ whole genome shotgun (WGS) entry which is preliminary data.</text>
</comment>
<dbReference type="AlphaFoldDB" id="A0AAV4DU94"/>
<gene>
    <name evidence="1" type="ORF">PoB_007442800</name>
</gene>
<dbReference type="EMBL" id="BLXT01008368">
    <property type="protein sequence ID" value="GFO47923.1"/>
    <property type="molecule type" value="Genomic_DNA"/>
</dbReference>
<accession>A0AAV4DU94</accession>
<reference evidence="1 2" key="1">
    <citation type="journal article" date="2021" name="Elife">
        <title>Chloroplast acquisition without the gene transfer in kleptoplastic sea slugs, Plakobranchus ocellatus.</title>
        <authorList>
            <person name="Maeda T."/>
            <person name="Takahashi S."/>
            <person name="Yoshida T."/>
            <person name="Shimamura S."/>
            <person name="Takaki Y."/>
            <person name="Nagai Y."/>
            <person name="Toyoda A."/>
            <person name="Suzuki Y."/>
            <person name="Arimoto A."/>
            <person name="Ishii H."/>
            <person name="Satoh N."/>
            <person name="Nishiyama T."/>
            <person name="Hasebe M."/>
            <person name="Maruyama T."/>
            <person name="Minagawa J."/>
            <person name="Obokata J."/>
            <person name="Shigenobu S."/>
        </authorList>
    </citation>
    <scope>NUCLEOTIDE SEQUENCE [LARGE SCALE GENOMIC DNA]</scope>
</reference>
<protein>
    <submittedName>
        <fullName evidence="1">Uncharacterized protein</fullName>
    </submittedName>
</protein>
<proteinExistence type="predicted"/>
<organism evidence="1 2">
    <name type="scientific">Plakobranchus ocellatus</name>
    <dbReference type="NCBI Taxonomy" id="259542"/>
    <lineage>
        <taxon>Eukaryota</taxon>
        <taxon>Metazoa</taxon>
        <taxon>Spiralia</taxon>
        <taxon>Lophotrochozoa</taxon>
        <taxon>Mollusca</taxon>
        <taxon>Gastropoda</taxon>
        <taxon>Heterobranchia</taxon>
        <taxon>Euthyneura</taxon>
        <taxon>Panpulmonata</taxon>
        <taxon>Sacoglossa</taxon>
        <taxon>Placobranchoidea</taxon>
        <taxon>Plakobranchidae</taxon>
        <taxon>Plakobranchus</taxon>
    </lineage>
</organism>
<evidence type="ECO:0000313" key="1">
    <source>
        <dbReference type="EMBL" id="GFO47923.1"/>
    </source>
</evidence>